<organism evidence="1 2">
    <name type="scientific">Opisthorchis viverrini</name>
    <name type="common">Southeast Asian liver fluke</name>
    <dbReference type="NCBI Taxonomy" id="6198"/>
    <lineage>
        <taxon>Eukaryota</taxon>
        <taxon>Metazoa</taxon>
        <taxon>Spiralia</taxon>
        <taxon>Lophotrochozoa</taxon>
        <taxon>Platyhelminthes</taxon>
        <taxon>Trematoda</taxon>
        <taxon>Digenea</taxon>
        <taxon>Opisthorchiida</taxon>
        <taxon>Opisthorchiata</taxon>
        <taxon>Opisthorchiidae</taxon>
        <taxon>Opisthorchis</taxon>
    </lineage>
</organism>
<dbReference type="EMBL" id="KL597032">
    <property type="protein sequence ID" value="KER20673.1"/>
    <property type="molecule type" value="Genomic_DNA"/>
</dbReference>
<evidence type="ECO:0000313" key="1">
    <source>
        <dbReference type="EMBL" id="KER20673.1"/>
    </source>
</evidence>
<gene>
    <name evidence="1" type="ORF">T265_15260</name>
</gene>
<dbReference type="AlphaFoldDB" id="A0A074Z158"/>
<dbReference type="RefSeq" id="XP_009175576.1">
    <property type="nucleotide sequence ID" value="XM_009177312.1"/>
</dbReference>
<dbReference type="CTD" id="20329425"/>
<evidence type="ECO:0000313" key="2">
    <source>
        <dbReference type="Proteomes" id="UP000054324"/>
    </source>
</evidence>
<dbReference type="KEGG" id="ovi:T265_15260"/>
<sequence length="376" mass="43156">MHAISEYTLICKLMWFLFERLTWNPAESLGCDVSRQMNALHQATSCFSHYDIRDIAILLIRLPKIRRQPMTGLALFGAHQAQSPGFRQPYALLETKLHEMSEYTLICKLMWFLFERLTWNPAESLGCDVSRQMNALHQATSCFSHYDIRDIAILLIRLPKIRRQPMTGLALFGAHQLTIGFALLGTHQIGATTEVPSTLCSTSTQIELISTNTLIYLSTGFSRKTQLNLTNFRNSRSRLATWCPPTTSRPQTQIDHIAISYRWRGSITDCRSFWNTFVDSDHALVRSRFALPQDRFRPSVSGSSDRRSPRASVNPMIYLNPNCTVFEKYTHLQINLVFTTDSTESLVYDILQLNVMHTGRLMIQLARYSRYPSIFS</sequence>
<proteinExistence type="predicted"/>
<name>A0A074Z158_OPIVI</name>
<dbReference type="OrthoDB" id="431720at2759"/>
<reference evidence="1 2" key="1">
    <citation type="submission" date="2013-11" db="EMBL/GenBank/DDBJ databases">
        <title>Opisthorchis viverrini - life in the bile duct.</title>
        <authorList>
            <person name="Young N.D."/>
            <person name="Nagarajan N."/>
            <person name="Lin S.J."/>
            <person name="Korhonen P.K."/>
            <person name="Jex A.R."/>
            <person name="Hall R.S."/>
            <person name="Safavi-Hemami H."/>
            <person name="Kaewkong W."/>
            <person name="Bertrand D."/>
            <person name="Gao S."/>
            <person name="Seet Q."/>
            <person name="Wongkham S."/>
            <person name="Teh B.T."/>
            <person name="Wongkham C."/>
            <person name="Intapan P.M."/>
            <person name="Maleewong W."/>
            <person name="Yang X."/>
            <person name="Hu M."/>
            <person name="Wang Z."/>
            <person name="Hofmann A."/>
            <person name="Sternberg P.W."/>
            <person name="Tan P."/>
            <person name="Wang J."/>
            <person name="Gasser R.B."/>
        </authorList>
    </citation>
    <scope>NUCLEOTIDE SEQUENCE [LARGE SCALE GENOMIC DNA]</scope>
</reference>
<protein>
    <submittedName>
        <fullName evidence="1">Uncharacterized protein</fullName>
    </submittedName>
</protein>
<dbReference type="STRING" id="6198.A0A074Z158"/>
<accession>A0A074Z158</accession>
<keyword evidence="2" id="KW-1185">Reference proteome</keyword>
<dbReference type="Proteomes" id="UP000054324">
    <property type="component" value="Unassembled WGS sequence"/>
</dbReference>
<dbReference type="GeneID" id="20329425"/>